<feature type="domain" description="HTH gntR-type" evidence="4">
    <location>
        <begin position="6"/>
        <end position="73"/>
    </location>
</feature>
<dbReference type="SUPFAM" id="SSF48008">
    <property type="entry name" value="GntR ligand-binding domain-like"/>
    <property type="match status" value="1"/>
</dbReference>
<keyword evidence="1" id="KW-0805">Transcription regulation</keyword>
<dbReference type="SMART" id="SM00895">
    <property type="entry name" value="FCD"/>
    <property type="match status" value="1"/>
</dbReference>
<dbReference type="GO" id="GO:0003700">
    <property type="term" value="F:DNA-binding transcription factor activity"/>
    <property type="evidence" value="ECO:0007669"/>
    <property type="project" value="InterPro"/>
</dbReference>
<dbReference type="InterPro" id="IPR008920">
    <property type="entry name" value="TF_FadR/GntR_C"/>
</dbReference>
<dbReference type="Gene3D" id="1.10.10.10">
    <property type="entry name" value="Winged helix-like DNA-binding domain superfamily/Winged helix DNA-binding domain"/>
    <property type="match status" value="2"/>
</dbReference>
<dbReference type="InterPro" id="IPR036388">
    <property type="entry name" value="WH-like_DNA-bd_sf"/>
</dbReference>
<evidence type="ECO:0000256" key="3">
    <source>
        <dbReference type="ARBA" id="ARBA00023163"/>
    </source>
</evidence>
<reference evidence="5 6" key="1">
    <citation type="journal article" date="2017" name="Int. J. Syst. Evol. Microbiol.">
        <title>Rouxiella badensis sp. nov. and Rouxiella silvae sp. nov. isolated from peat bog soil in Germany and emendation of the genus description.</title>
        <authorList>
            <person name="Le Fleche-Mateos A."/>
            <person name="Kugler J.H."/>
            <person name="Hansen S.H."/>
            <person name="Syldatk C."/>
            <person name="Hausmann R."/>
            <person name="Lomprez F."/>
            <person name="Vandenbogaert M."/>
            <person name="Manuguerra J.C."/>
            <person name="Grimont P.A."/>
        </authorList>
    </citation>
    <scope>NUCLEOTIDE SEQUENCE [LARGE SCALE GENOMIC DNA]</scope>
    <source>
        <strain evidence="5 6">DSM 100043</strain>
    </source>
</reference>
<gene>
    <name evidence="5" type="ORF">BS640_09745</name>
</gene>
<dbReference type="PROSITE" id="PS50949">
    <property type="entry name" value="HTH_GNTR"/>
    <property type="match status" value="1"/>
</dbReference>
<dbReference type="InterPro" id="IPR036390">
    <property type="entry name" value="WH_DNA-bd_sf"/>
</dbReference>
<dbReference type="STRING" id="1646377.BS640_09745"/>
<evidence type="ECO:0000313" key="6">
    <source>
        <dbReference type="Proteomes" id="UP000192536"/>
    </source>
</evidence>
<keyword evidence="3" id="KW-0804">Transcription</keyword>
<dbReference type="RefSeq" id="WP_017491836.1">
    <property type="nucleotide sequence ID" value="NZ_CAUQAZ010000018.1"/>
</dbReference>
<organism evidence="5 6">
    <name type="scientific">Rouxiella badensis</name>
    <dbReference type="NCBI Taxonomy" id="1646377"/>
    <lineage>
        <taxon>Bacteria</taxon>
        <taxon>Pseudomonadati</taxon>
        <taxon>Pseudomonadota</taxon>
        <taxon>Gammaproteobacteria</taxon>
        <taxon>Enterobacterales</taxon>
        <taxon>Yersiniaceae</taxon>
        <taxon>Rouxiella</taxon>
    </lineage>
</organism>
<dbReference type="CDD" id="cd07377">
    <property type="entry name" value="WHTH_GntR"/>
    <property type="match status" value="1"/>
</dbReference>
<dbReference type="PANTHER" id="PTHR43537:SF24">
    <property type="entry name" value="GLUCONATE OPERON TRANSCRIPTIONAL REPRESSOR"/>
    <property type="match status" value="1"/>
</dbReference>
<comment type="caution">
    <text evidence="5">The sequence shown here is derived from an EMBL/GenBank/DDBJ whole genome shotgun (WGS) entry which is preliminary data.</text>
</comment>
<dbReference type="GO" id="GO:0003677">
    <property type="term" value="F:DNA binding"/>
    <property type="evidence" value="ECO:0007669"/>
    <property type="project" value="UniProtKB-KW"/>
</dbReference>
<keyword evidence="2" id="KW-0238">DNA-binding</keyword>
<name>A0A1X0WFX9_9GAMM</name>
<accession>A0A1X0WFX9</accession>
<dbReference type="Pfam" id="PF07729">
    <property type="entry name" value="FCD"/>
    <property type="match status" value="1"/>
</dbReference>
<dbReference type="SMART" id="SM00345">
    <property type="entry name" value="HTH_GNTR"/>
    <property type="match status" value="2"/>
</dbReference>
<evidence type="ECO:0000256" key="1">
    <source>
        <dbReference type="ARBA" id="ARBA00023015"/>
    </source>
</evidence>
<evidence type="ECO:0000259" key="4">
    <source>
        <dbReference type="PROSITE" id="PS50949"/>
    </source>
</evidence>
<dbReference type="EMBL" id="MRWE01000013">
    <property type="protein sequence ID" value="ORJ25698.1"/>
    <property type="molecule type" value="Genomic_DNA"/>
</dbReference>
<dbReference type="Pfam" id="PF00392">
    <property type="entry name" value="GntR"/>
    <property type="match status" value="1"/>
</dbReference>
<dbReference type="AlphaFoldDB" id="A0A1X0WFX9"/>
<evidence type="ECO:0000256" key="2">
    <source>
        <dbReference type="ARBA" id="ARBA00023125"/>
    </source>
</evidence>
<dbReference type="Gene3D" id="1.20.120.530">
    <property type="entry name" value="GntR ligand-binding domain-like"/>
    <property type="match status" value="1"/>
</dbReference>
<evidence type="ECO:0000313" key="5">
    <source>
        <dbReference type="EMBL" id="ORJ25698.1"/>
    </source>
</evidence>
<dbReference type="InterPro" id="IPR000524">
    <property type="entry name" value="Tscrpt_reg_HTH_GntR"/>
</dbReference>
<dbReference type="SUPFAM" id="SSF46785">
    <property type="entry name" value="Winged helix' DNA-binding domain"/>
    <property type="match status" value="2"/>
</dbReference>
<dbReference type="InterPro" id="IPR011711">
    <property type="entry name" value="GntR_C"/>
</dbReference>
<proteinExistence type="predicted"/>
<dbReference type="Proteomes" id="UP000192536">
    <property type="component" value="Unassembled WGS sequence"/>
</dbReference>
<protein>
    <submittedName>
        <fullName evidence="5">Transcriptional regulator</fullName>
    </submittedName>
</protein>
<sequence>MTQTATASGRRLANQILDLIREAKFEPGHHLREQQLADMAGVSRTPVRAALKLLSELGIIEARRNQGFFLLKAYDELQRISIDVPTSSDQELYEQLVKDRIAGKLPDSLTQIEIAQRYDADRGVMSRTLLRLAEDGLIARNKGHGWSFLPTLNSDVALSNGYGFRLMIEPGGLVSPGFRADKSALKRLRLQHIYLINHPDILNVDSRQIFETDATFHEMLAEFSGNIFVLQAIQQQNRLRRLLEFGSYTNKQRVREWCQEHVAIIDAVLEERLSEAAEMMRQHLQSAYQMVLNKVSKSNERGL</sequence>
<dbReference type="PANTHER" id="PTHR43537">
    <property type="entry name" value="TRANSCRIPTIONAL REGULATOR, GNTR FAMILY"/>
    <property type="match status" value="1"/>
</dbReference>
<dbReference type="GeneID" id="93565278"/>
<keyword evidence="6" id="KW-1185">Reference proteome</keyword>